<geneLocation type="plasmid" evidence="2 3">
    <name>pRHL3</name>
</geneLocation>
<dbReference type="EMBL" id="CP000434">
    <property type="protein sequence ID" value="ABH00737.1"/>
    <property type="molecule type" value="Genomic_DNA"/>
</dbReference>
<feature type="compositionally biased region" description="Low complexity" evidence="1">
    <location>
        <begin position="87"/>
        <end position="101"/>
    </location>
</feature>
<evidence type="ECO:0000313" key="2">
    <source>
        <dbReference type="EMBL" id="ABH00737.1"/>
    </source>
</evidence>
<name>Q0RVE9_RHOJR</name>
<proteinExistence type="predicted"/>
<dbReference type="HOGENOM" id="CLU_2289468_0_0_11"/>
<organism evidence="2 3">
    <name type="scientific">Rhodococcus jostii (strain RHA1)</name>
    <dbReference type="NCBI Taxonomy" id="101510"/>
    <lineage>
        <taxon>Bacteria</taxon>
        <taxon>Bacillati</taxon>
        <taxon>Actinomycetota</taxon>
        <taxon>Actinomycetes</taxon>
        <taxon>Mycobacteriales</taxon>
        <taxon>Nocardiaceae</taxon>
        <taxon>Rhodococcus</taxon>
    </lineage>
</organism>
<gene>
    <name evidence="2" type="ordered locus">RHA1_ro11090</name>
</gene>
<feature type="region of interest" description="Disordered" evidence="1">
    <location>
        <begin position="77"/>
        <end position="101"/>
    </location>
</feature>
<dbReference type="AlphaFoldDB" id="Q0RVE9"/>
<sequence>MRHAVHSVRWRCRMPSRDDVPRDLVSAEGNRCDGGVDRGVYRFVRGCRGNTARPGIAPDLIVRTRAVGRQVVDGTGVRRGCRGGGPAVASGTSSGSAGAPR</sequence>
<accession>Q0RVE9</accession>
<dbReference type="KEGG" id="rha:RHA1_ro11090"/>
<reference evidence="3" key="1">
    <citation type="journal article" date="2006" name="Proc. Natl. Acad. Sci. U.S.A.">
        <title>The complete genome of Rhodococcus sp. RHA1 provides insights into a catabolic powerhouse.</title>
        <authorList>
            <person name="McLeod M.P."/>
            <person name="Warren R.L."/>
            <person name="Hsiao W.W.L."/>
            <person name="Araki N."/>
            <person name="Myhre M."/>
            <person name="Fernandes C."/>
            <person name="Miyazawa D."/>
            <person name="Wong W."/>
            <person name="Lillquist A.L."/>
            <person name="Wang D."/>
            <person name="Dosanjh M."/>
            <person name="Hara H."/>
            <person name="Petrescu A."/>
            <person name="Morin R.D."/>
            <person name="Yang G."/>
            <person name="Stott J.M."/>
            <person name="Schein J.E."/>
            <person name="Shin H."/>
            <person name="Smailus D."/>
            <person name="Siddiqui A.S."/>
            <person name="Marra M.A."/>
            <person name="Jones S.J.M."/>
            <person name="Holt R."/>
            <person name="Brinkman F.S.L."/>
            <person name="Miyauchi K."/>
            <person name="Fukuda M."/>
            <person name="Davies J.E."/>
            <person name="Mohn W.W."/>
            <person name="Eltis L.D."/>
        </authorList>
    </citation>
    <scope>NUCLEOTIDE SEQUENCE [LARGE SCALE GENOMIC DNA]</scope>
    <source>
        <strain evidence="3">RHA1</strain>
    </source>
</reference>
<evidence type="ECO:0000256" key="1">
    <source>
        <dbReference type="SAM" id="MobiDB-lite"/>
    </source>
</evidence>
<keyword evidence="2" id="KW-0614">Plasmid</keyword>
<evidence type="ECO:0000313" key="3">
    <source>
        <dbReference type="Proteomes" id="UP000008710"/>
    </source>
</evidence>
<dbReference type="Proteomes" id="UP000008710">
    <property type="component" value="Plasmid pRHL3"/>
</dbReference>
<protein>
    <submittedName>
        <fullName evidence="2">Uncharacterized protein</fullName>
    </submittedName>
</protein>